<dbReference type="OrthoDB" id="10411477at2759"/>
<protein>
    <submittedName>
        <fullName evidence="1">Uncharacterized protein</fullName>
    </submittedName>
</protein>
<proteinExistence type="predicted"/>
<keyword evidence="2" id="KW-1185">Reference proteome</keyword>
<dbReference type="Proteomes" id="UP000055024">
    <property type="component" value="Unassembled WGS sequence"/>
</dbReference>
<organism evidence="1 2">
    <name type="scientific">Trichinella zimbabwensis</name>
    <dbReference type="NCBI Taxonomy" id="268475"/>
    <lineage>
        <taxon>Eukaryota</taxon>
        <taxon>Metazoa</taxon>
        <taxon>Ecdysozoa</taxon>
        <taxon>Nematoda</taxon>
        <taxon>Enoplea</taxon>
        <taxon>Dorylaimia</taxon>
        <taxon>Trichinellida</taxon>
        <taxon>Trichinellidae</taxon>
        <taxon>Trichinella</taxon>
    </lineage>
</organism>
<reference evidence="1 2" key="1">
    <citation type="submission" date="2015-01" db="EMBL/GenBank/DDBJ databases">
        <title>Evolution of Trichinella species and genotypes.</title>
        <authorList>
            <person name="Korhonen P.K."/>
            <person name="Edoardo P."/>
            <person name="Giuseppe L.R."/>
            <person name="Gasser R.B."/>
        </authorList>
    </citation>
    <scope>NUCLEOTIDE SEQUENCE [LARGE SCALE GENOMIC DNA]</scope>
    <source>
        <strain evidence="1">ISS1029</strain>
    </source>
</reference>
<evidence type="ECO:0000313" key="2">
    <source>
        <dbReference type="Proteomes" id="UP000055024"/>
    </source>
</evidence>
<gene>
    <name evidence="1" type="ORF">T11_14714</name>
</gene>
<dbReference type="AlphaFoldDB" id="A0A0V1GF58"/>
<dbReference type="EMBL" id="JYDP01002459">
    <property type="protein sequence ID" value="KRY96877.1"/>
    <property type="molecule type" value="Genomic_DNA"/>
</dbReference>
<name>A0A0V1GF58_9BILA</name>
<comment type="caution">
    <text evidence="1">The sequence shown here is derived from an EMBL/GenBank/DDBJ whole genome shotgun (WGS) entry which is preliminary data.</text>
</comment>
<evidence type="ECO:0000313" key="1">
    <source>
        <dbReference type="EMBL" id="KRY96877.1"/>
    </source>
</evidence>
<accession>A0A0V1GF58</accession>
<sequence>MYLRFGIANISAEKHQRVAQYTGEYTNGRRMLEQFREALMYIITPEPI</sequence>